<comment type="similarity">
    <text evidence="1">Belongs to the MAGUK family.</text>
</comment>
<evidence type="ECO:0000256" key="1">
    <source>
        <dbReference type="ARBA" id="ARBA00007014"/>
    </source>
</evidence>
<dbReference type="PANTHER" id="PTHR22754:SF32">
    <property type="entry name" value="DISCO-INTERACTING PROTEIN 2"/>
    <property type="match status" value="1"/>
</dbReference>
<dbReference type="InterPro" id="IPR004172">
    <property type="entry name" value="L27_dom"/>
</dbReference>
<comment type="similarity">
    <text evidence="2">Belongs to the DIP2 family.</text>
</comment>
<dbReference type="Pfam" id="PF23024">
    <property type="entry name" value="AMP-dom_DIP2-like"/>
    <property type="match status" value="1"/>
</dbReference>
<dbReference type="Gene3D" id="3.40.50.300">
    <property type="entry name" value="P-loop containing nucleotide triphosphate hydrolases"/>
    <property type="match status" value="1"/>
</dbReference>
<dbReference type="Proteomes" id="UP000245119">
    <property type="component" value="Linkage Group LG1"/>
</dbReference>
<dbReference type="PANTHER" id="PTHR22754">
    <property type="entry name" value="DISCO-INTERACTING PROTEIN 2 DIP2 -RELATED"/>
    <property type="match status" value="1"/>
</dbReference>
<dbReference type="Gene3D" id="3.40.50.12780">
    <property type="entry name" value="N-terminal domain of ligase-like"/>
    <property type="match status" value="2"/>
</dbReference>
<dbReference type="SUPFAM" id="SSF50044">
    <property type="entry name" value="SH3-domain"/>
    <property type="match status" value="1"/>
</dbReference>
<dbReference type="PROSITE" id="PS50002">
    <property type="entry name" value="SH3"/>
    <property type="match status" value="1"/>
</dbReference>
<dbReference type="Pfam" id="PF06464">
    <property type="entry name" value="DMAP_binding"/>
    <property type="match status" value="1"/>
</dbReference>
<evidence type="ECO:0000256" key="2">
    <source>
        <dbReference type="ARBA" id="ARBA00007735"/>
    </source>
</evidence>
<dbReference type="CDD" id="cd00071">
    <property type="entry name" value="GMPK"/>
    <property type="match status" value="1"/>
</dbReference>
<dbReference type="PROSITE" id="PS50052">
    <property type="entry name" value="GUANYLATE_KINASE_2"/>
    <property type="match status" value="1"/>
</dbReference>
<dbReference type="Pfam" id="PF07653">
    <property type="entry name" value="SH3_2"/>
    <property type="match status" value="1"/>
</dbReference>
<dbReference type="Gene3D" id="1.10.287.650">
    <property type="entry name" value="L27 domain"/>
    <property type="match status" value="1"/>
</dbReference>
<feature type="region of interest" description="Disordered" evidence="5">
    <location>
        <begin position="830"/>
        <end position="852"/>
    </location>
</feature>
<feature type="region of interest" description="Disordered" evidence="5">
    <location>
        <begin position="714"/>
        <end position="802"/>
    </location>
</feature>
<dbReference type="SMART" id="SM01137">
    <property type="entry name" value="DMAP_binding"/>
    <property type="match status" value="1"/>
</dbReference>
<dbReference type="SUPFAM" id="SSF52540">
    <property type="entry name" value="P-loop containing nucleoside triphosphate hydrolases"/>
    <property type="match status" value="1"/>
</dbReference>
<comment type="caution">
    <text evidence="11">The sequence shown here is derived from an EMBL/GenBank/DDBJ whole genome shotgun (WGS) entry which is preliminary data.</text>
</comment>
<proteinExistence type="inferred from homology"/>
<dbReference type="CDD" id="cd05905">
    <property type="entry name" value="Dip2"/>
    <property type="match status" value="2"/>
</dbReference>
<feature type="domain" description="Guanylate kinase-like" evidence="7">
    <location>
        <begin position="378"/>
        <end position="562"/>
    </location>
</feature>
<dbReference type="InterPro" id="IPR036892">
    <property type="entry name" value="L27_dom_sf"/>
</dbReference>
<accession>A0A2T7PX79</accession>
<name>A0A2T7PX79_POMCA</name>
<organism evidence="11 12">
    <name type="scientific">Pomacea canaliculata</name>
    <name type="common">Golden apple snail</name>
    <dbReference type="NCBI Taxonomy" id="400727"/>
    <lineage>
        <taxon>Eukaryota</taxon>
        <taxon>Metazoa</taxon>
        <taxon>Spiralia</taxon>
        <taxon>Lophotrochozoa</taxon>
        <taxon>Mollusca</taxon>
        <taxon>Gastropoda</taxon>
        <taxon>Caenogastropoda</taxon>
        <taxon>Architaenioglossa</taxon>
        <taxon>Ampullarioidea</taxon>
        <taxon>Ampullariidae</taxon>
        <taxon>Pomacea</taxon>
    </lineage>
</organism>
<dbReference type="InterPro" id="IPR010506">
    <property type="entry name" value="DMAP1-bd"/>
</dbReference>
<dbReference type="Pfam" id="PF00501">
    <property type="entry name" value="AMP-binding"/>
    <property type="match status" value="2"/>
</dbReference>
<dbReference type="Gene3D" id="2.30.30.40">
    <property type="entry name" value="SH3 Domains"/>
    <property type="match status" value="1"/>
</dbReference>
<dbReference type="Gene3D" id="3.30.300.30">
    <property type="match status" value="2"/>
</dbReference>
<dbReference type="CDD" id="cd11862">
    <property type="entry name" value="SH3_MPP"/>
    <property type="match status" value="1"/>
</dbReference>
<evidence type="ECO:0000259" key="8">
    <source>
        <dbReference type="PROSITE" id="PS50106"/>
    </source>
</evidence>
<sequence>MESFYSVYMAPNNDRFCEELKQGEGTMPSATSEALSAKEAVEQLRENLDDLEHIGAENDDIEFLRQILEDHSLMNIIDIHENLEVKLPRARDHEAVETARDVLDLCGVQANRIPAAADLRNVMDSPHFKALLIAHDDICNKRYEEQFETYILSEPPPPVFSTAAEQVRFVNIHKSQNEPLGITVKLDEKDDLVIARILQGSLIDKQGLLHVNDIVREVNGIPVCTPEQLMEVIMDSDPSITFKVVPSYHNKVDAKPLYMRARFNYDPMKDRLLPCKETGLPFQLGDVLEIVNRDDQNWWQARLADINGPVGLIPSPTLEEKRKAFVPVNNDYSKSSLFCGLTKKKKKTIKYSSKDSKEFDTADVQCYEEVRRMAPFQRRVLVLVGAHGVGRRSLKERLIKDDPRRFGAAMPHTSRAPREKEVHGQGYYFTDRLTMEADIMAGKYVEYGEFNNNLYGTRLDTVREVIDSGKMCVLDVNPTALKVLKTSEFLPFIVFIAAPSVEALKVMYEEGRRFARGNKEEDFITTVKESQQIERVYSSYFDDIIVNDSFEDAYRQLRKALNELTSEQQWVPVNWRQMPRMLVTHVQILVTLRKIPLPKRISDAVSLHNYSNDINIMADIEVDVATLPEDVREKLAELDLELSEGDITQKGYEKKKTRLLAPYVKQAQETQGPGAPSPSTAAQRRAQRRLTREDNRYHSEIRTEAVMQALAMHNNKRPVMLPSKRTSVNYQGQQRRERQDSSSDDDSVLDEDQMRGFQRGGGARDSGASSSSFSDHGQGSSPYHHASSTPGGGGDRPRSQHYANYAIPGNTARHALADVMQNAQNARHSHHISQPPDVTNNAKSTRQADRVGRYHPSSVRVTATGIATGVTDDAPVHGKVSAKIQQLLNTLKRPKRKPLPEYFVDESDATLETPQADPNAPKPEGSELTPVMGEQLVIPSGLPRNLEAALQRYGSSTYKANAVTVLDPSGKPSLNLSYGKLLNRACKIAFSLLCKVGQKGEAIIRQGDRVALVYPNNDPISFICSFYGCIMAGVVPVPVEVPLSKRVGGSQDAGGQGVGFLLGSLSVCWALTSENCYKGLPKSSNGEVITFKGWPRLNWFVTENLSKPPKDWQPPPRLSEDVPAYIEYAINKDGSTVGVTSTRNTMLCHCRTLTVAANYTEGEVMVCVLDFKREVGLWHGIFCSVFNGMHVIFIPYSLMKVDPASWMKMVTKYKASVAVVKSRDMHWGLLAQKDHKDISFSSLRLLLVADGANPWSLTSCDSFLSAFQSKGLRPEAICPYASSSEALTVSIRRPGKTSSSATGRGILSMQGLSYGVVRVDSENSLTSLTLQDCGQVMPGALMVVIKLEGAPYLCKTDEVGELCVCSGYTGTSYWGLQGLTLATFQVQPLMADGRPVGDKLYVRTGLIGFLGPGGLVFVCGSKEGLMQVSNRRHNTDDIIATVLAVEPMKFIYRGRIAVFSIRVLRDERIVIIAEQRPDCTEEESFQWMSRVLQAVDSIHQVGVYCLALVPPNYLPKRVITCHLHTTDIKPSAVHVGNIVQGARMAWAQGRDLGLSEEESEGRKHQFLTEILKWRAHTTPDHVLFTMVNNRNQVQMSCSCSQLHKRAERIGCMLMEKGKFNPGDHVALVFPPGVDLIAAFYGCLYVGCVPVCIRPPHPQNVSSTLPTVRMIVEVSKAVAILTGGHHHQATEEAAAIVDPKNWVQLMDTDEVPKRRLASIYRAPTPEMICYLDFSVSTTGMLAGVKLQHYAVLRSCSVNCIPHVWSVYAWTLTTAWVLFSGASAACILDTTSILIPPSEVETNPAVWLTAVSTYNVRDTFCSYGVMELCTRGLGTSTAALKAKGVNLSCVRACVVVAEERPRIQLTTSFTKLFASLGLAPRAVSTSFGCRVNVGICLQGASCPEPSTVYVDMQALRNDRVTLVEKGSPNSLCLMESGKLLPGVRVAIANPETKGQCADSHLGEIMVNSPHNASGYYTIYGDESLHHDHFDSRLATGDTQTPYARTGFLGFIRRTELTQSDGERHDAIFVVGGLDETIVLRGMRYHPIDVETSVLRSHKKICECAMFTWTNLLVVVVELDGQENEALDLVPLVTNVVLEEHYLIVGVVVVVDPGVIPINSRGEKQRMHLRDGFLADQLDPIYVAYNM</sequence>
<feature type="domain" description="DMAP1-binding" evidence="10">
    <location>
        <begin position="623"/>
        <end position="743"/>
    </location>
</feature>
<evidence type="ECO:0000259" key="7">
    <source>
        <dbReference type="PROSITE" id="PS50052"/>
    </source>
</evidence>
<dbReference type="PROSITE" id="PS51022">
    <property type="entry name" value="L27"/>
    <property type="match status" value="1"/>
</dbReference>
<keyword evidence="3 4" id="KW-0728">SH3 domain</keyword>
<gene>
    <name evidence="11" type="ORF">C0Q70_00631</name>
</gene>
<feature type="domain" description="PDZ" evidence="8">
    <location>
        <begin position="169"/>
        <end position="248"/>
    </location>
</feature>
<evidence type="ECO:0000313" key="12">
    <source>
        <dbReference type="Proteomes" id="UP000245119"/>
    </source>
</evidence>
<dbReference type="InterPro" id="IPR036034">
    <property type="entry name" value="PDZ_sf"/>
</dbReference>
<dbReference type="InterPro" id="IPR008145">
    <property type="entry name" value="GK/Ca_channel_bsu"/>
</dbReference>
<dbReference type="OrthoDB" id="65789at2759"/>
<dbReference type="InterPro" id="IPR037337">
    <property type="entry name" value="Dip2-like_dom"/>
</dbReference>
<dbReference type="InterPro" id="IPR042099">
    <property type="entry name" value="ANL_N_sf"/>
</dbReference>
<feature type="compositionally biased region" description="Basic and acidic residues" evidence="5">
    <location>
        <begin position="690"/>
        <end position="700"/>
    </location>
</feature>
<evidence type="ECO:0000256" key="4">
    <source>
        <dbReference type="PROSITE-ProRule" id="PRU00192"/>
    </source>
</evidence>
<evidence type="ECO:0000259" key="9">
    <source>
        <dbReference type="PROSITE" id="PS51022"/>
    </source>
</evidence>
<dbReference type="InterPro" id="IPR001452">
    <property type="entry name" value="SH3_domain"/>
</dbReference>
<dbReference type="SUPFAM" id="SSF50156">
    <property type="entry name" value="PDZ domain-like"/>
    <property type="match status" value="1"/>
</dbReference>
<dbReference type="PROSITE" id="PS51912">
    <property type="entry name" value="DMAP1_BIND"/>
    <property type="match status" value="1"/>
</dbReference>
<dbReference type="InterPro" id="IPR027417">
    <property type="entry name" value="P-loop_NTPase"/>
</dbReference>
<dbReference type="InterPro" id="IPR025110">
    <property type="entry name" value="AMP-bd_C"/>
</dbReference>
<dbReference type="Pfam" id="PF00595">
    <property type="entry name" value="PDZ"/>
    <property type="match status" value="1"/>
</dbReference>
<dbReference type="Pfam" id="PF00625">
    <property type="entry name" value="Guanylate_kin"/>
    <property type="match status" value="1"/>
</dbReference>
<dbReference type="EMBL" id="PZQS01000001">
    <property type="protein sequence ID" value="PVD38024.1"/>
    <property type="molecule type" value="Genomic_DNA"/>
</dbReference>
<dbReference type="PROSITE" id="PS50106">
    <property type="entry name" value="PDZ"/>
    <property type="match status" value="1"/>
</dbReference>
<feature type="compositionally biased region" description="Low complexity" evidence="5">
    <location>
        <begin position="765"/>
        <end position="781"/>
    </location>
</feature>
<dbReference type="InterPro" id="IPR000873">
    <property type="entry name" value="AMP-dep_synth/lig_dom"/>
</dbReference>
<feature type="domain" description="L27" evidence="9">
    <location>
        <begin position="37"/>
        <end position="91"/>
    </location>
</feature>
<dbReference type="SUPFAM" id="SSF101288">
    <property type="entry name" value="L27 domain"/>
    <property type="match status" value="1"/>
</dbReference>
<dbReference type="SMART" id="SM00326">
    <property type="entry name" value="SH3"/>
    <property type="match status" value="1"/>
</dbReference>
<evidence type="ECO:0000256" key="5">
    <source>
        <dbReference type="SAM" id="MobiDB-lite"/>
    </source>
</evidence>
<dbReference type="SMART" id="SM00569">
    <property type="entry name" value="L27"/>
    <property type="match status" value="2"/>
</dbReference>
<dbReference type="SMART" id="SM00072">
    <property type="entry name" value="GuKc"/>
    <property type="match status" value="1"/>
</dbReference>
<feature type="region of interest" description="Disordered" evidence="5">
    <location>
        <begin position="667"/>
        <end position="700"/>
    </location>
</feature>
<dbReference type="InterPro" id="IPR008144">
    <property type="entry name" value="Guanylate_kin-like_dom"/>
</dbReference>
<reference evidence="11 12" key="1">
    <citation type="submission" date="2018-04" db="EMBL/GenBank/DDBJ databases">
        <title>The genome of golden apple snail Pomacea canaliculata provides insight into stress tolerance and invasive adaptation.</title>
        <authorList>
            <person name="Liu C."/>
            <person name="Liu B."/>
            <person name="Ren Y."/>
            <person name="Zhang Y."/>
            <person name="Wang H."/>
            <person name="Li S."/>
            <person name="Jiang F."/>
            <person name="Yin L."/>
            <person name="Zhang G."/>
            <person name="Qian W."/>
            <person name="Fan W."/>
        </authorList>
    </citation>
    <scope>NUCLEOTIDE SEQUENCE [LARGE SCALE GENOMIC DNA]</scope>
    <source>
        <strain evidence="11">SZHN2017</strain>
        <tissue evidence="11">Muscle</tissue>
    </source>
</reference>
<dbReference type="Gene3D" id="2.30.42.10">
    <property type="match status" value="1"/>
</dbReference>
<feature type="domain" description="SH3" evidence="6">
    <location>
        <begin position="254"/>
        <end position="323"/>
    </location>
</feature>
<evidence type="ECO:0000259" key="6">
    <source>
        <dbReference type="PROSITE" id="PS50002"/>
    </source>
</evidence>
<dbReference type="SUPFAM" id="SSF56801">
    <property type="entry name" value="Acetyl-CoA synthetase-like"/>
    <property type="match status" value="2"/>
</dbReference>
<evidence type="ECO:0000259" key="10">
    <source>
        <dbReference type="PROSITE" id="PS51912"/>
    </source>
</evidence>
<dbReference type="FunFam" id="3.30.300.30:FF:000001">
    <property type="entry name" value="DIP2 disco-interacting protein 2 homolog C"/>
    <property type="match status" value="1"/>
</dbReference>
<dbReference type="STRING" id="400727.A0A2T7PX79"/>
<dbReference type="PROSITE" id="PS00856">
    <property type="entry name" value="GUANYLATE_KINASE_1"/>
    <property type="match status" value="1"/>
</dbReference>
<feature type="region of interest" description="Disordered" evidence="5">
    <location>
        <begin position="908"/>
        <end position="927"/>
    </location>
</feature>
<dbReference type="CDD" id="cd10832">
    <property type="entry name" value="PDZ_MPP6-MPP2-like"/>
    <property type="match status" value="1"/>
</dbReference>
<evidence type="ECO:0000313" key="11">
    <source>
        <dbReference type="EMBL" id="PVD38024.1"/>
    </source>
</evidence>
<feature type="compositionally biased region" description="Acidic residues" evidence="5">
    <location>
        <begin position="742"/>
        <end position="751"/>
    </location>
</feature>
<keyword evidence="12" id="KW-1185">Reference proteome</keyword>
<dbReference type="SMART" id="SM00228">
    <property type="entry name" value="PDZ"/>
    <property type="match status" value="1"/>
</dbReference>
<dbReference type="InterPro" id="IPR036028">
    <property type="entry name" value="SH3-like_dom_sf"/>
</dbReference>
<protein>
    <submittedName>
        <fullName evidence="11">Uncharacterized protein</fullName>
    </submittedName>
</protein>
<evidence type="ECO:0000256" key="3">
    <source>
        <dbReference type="ARBA" id="ARBA00022443"/>
    </source>
</evidence>
<dbReference type="InterPro" id="IPR045851">
    <property type="entry name" value="AMP-bd_C_sf"/>
</dbReference>
<feature type="compositionally biased region" description="Polar residues" evidence="5">
    <location>
        <begin position="836"/>
        <end position="845"/>
    </location>
</feature>
<dbReference type="InterPro" id="IPR020590">
    <property type="entry name" value="Guanylate_kinase_CS"/>
</dbReference>
<dbReference type="InterPro" id="IPR001478">
    <property type="entry name" value="PDZ"/>
</dbReference>